<dbReference type="Gene3D" id="3.40.225.10">
    <property type="entry name" value="Class II aldolase/adducin N-terminal domain"/>
    <property type="match status" value="1"/>
</dbReference>
<proteinExistence type="predicted"/>
<dbReference type="GO" id="GO:0016832">
    <property type="term" value="F:aldehyde-lyase activity"/>
    <property type="evidence" value="ECO:0007669"/>
    <property type="project" value="TreeGrafter"/>
</dbReference>
<dbReference type="SUPFAM" id="SSF53639">
    <property type="entry name" value="AraD/HMP-PK domain-like"/>
    <property type="match status" value="1"/>
</dbReference>
<name>A0A2A4GAM5_9FLAO</name>
<evidence type="ECO:0000313" key="5">
    <source>
        <dbReference type="Proteomes" id="UP000219559"/>
    </source>
</evidence>
<dbReference type="Proteomes" id="UP000219559">
    <property type="component" value="Unassembled WGS sequence"/>
</dbReference>
<comment type="caution">
    <text evidence="4">The sequence shown here is derived from an EMBL/GenBank/DDBJ whole genome shotgun (WGS) entry which is preliminary data.</text>
</comment>
<dbReference type="InterPro" id="IPR036409">
    <property type="entry name" value="Aldolase_II/adducin_N_sf"/>
</dbReference>
<protein>
    <recommendedName>
        <fullName evidence="3">Class II aldolase/adducin N-terminal domain-containing protein</fullName>
    </recommendedName>
</protein>
<evidence type="ECO:0000259" key="3">
    <source>
        <dbReference type="SMART" id="SM01007"/>
    </source>
</evidence>
<feature type="domain" description="Class II aldolase/adducin N-terminal" evidence="3">
    <location>
        <begin position="8"/>
        <end position="184"/>
    </location>
</feature>
<accession>A0A2A4GAM5</accession>
<gene>
    <name evidence="4" type="ORF">B7P33_01525</name>
</gene>
<evidence type="ECO:0000256" key="1">
    <source>
        <dbReference type="ARBA" id="ARBA00022723"/>
    </source>
</evidence>
<dbReference type="InterPro" id="IPR050197">
    <property type="entry name" value="Aldolase_class_II_sugar_metab"/>
</dbReference>
<dbReference type="RefSeq" id="WP_097441533.1">
    <property type="nucleotide sequence ID" value="NZ_NBWU01000001.1"/>
</dbReference>
<dbReference type="Pfam" id="PF00596">
    <property type="entry name" value="Aldolase_II"/>
    <property type="match status" value="1"/>
</dbReference>
<organism evidence="4 5">
    <name type="scientific">Sediminicola luteus</name>
    <dbReference type="NCBI Taxonomy" id="319238"/>
    <lineage>
        <taxon>Bacteria</taxon>
        <taxon>Pseudomonadati</taxon>
        <taxon>Bacteroidota</taxon>
        <taxon>Flavobacteriia</taxon>
        <taxon>Flavobacteriales</taxon>
        <taxon>Flavobacteriaceae</taxon>
        <taxon>Sediminicola</taxon>
    </lineage>
</organism>
<dbReference type="InterPro" id="IPR001303">
    <property type="entry name" value="Aldolase_II/adducin_N"/>
</dbReference>
<keyword evidence="1" id="KW-0479">Metal-binding</keyword>
<evidence type="ECO:0000313" key="4">
    <source>
        <dbReference type="EMBL" id="PCE66009.1"/>
    </source>
</evidence>
<dbReference type="GO" id="GO:0019323">
    <property type="term" value="P:pentose catabolic process"/>
    <property type="evidence" value="ECO:0007669"/>
    <property type="project" value="TreeGrafter"/>
</dbReference>
<evidence type="ECO:0000256" key="2">
    <source>
        <dbReference type="ARBA" id="ARBA00023239"/>
    </source>
</evidence>
<dbReference type="AlphaFoldDB" id="A0A2A4GAM5"/>
<dbReference type="OrthoDB" id="9794581at2"/>
<reference evidence="4 5" key="1">
    <citation type="submission" date="2017-04" db="EMBL/GenBank/DDBJ databases">
        <title>A new member of the family Flavobacteriaceae isolated from ascidians.</title>
        <authorList>
            <person name="Chen L."/>
        </authorList>
    </citation>
    <scope>NUCLEOTIDE SEQUENCE [LARGE SCALE GENOMIC DNA]</scope>
    <source>
        <strain evidence="4 5">HQA918</strain>
    </source>
</reference>
<keyword evidence="5" id="KW-1185">Reference proteome</keyword>
<keyword evidence="2" id="KW-0456">Lyase</keyword>
<dbReference type="SMART" id="SM01007">
    <property type="entry name" value="Aldolase_II"/>
    <property type="match status" value="1"/>
</dbReference>
<dbReference type="GO" id="GO:0046872">
    <property type="term" value="F:metal ion binding"/>
    <property type="evidence" value="ECO:0007669"/>
    <property type="project" value="UniProtKB-KW"/>
</dbReference>
<dbReference type="PANTHER" id="PTHR22789">
    <property type="entry name" value="FUCULOSE PHOSPHATE ALDOLASE"/>
    <property type="match status" value="1"/>
</dbReference>
<sequence>MTEQEARIAVDKAGKKLLAEGLVARTWGNVSIRINDNEMIITPSGRPYEELGPEDMVKVNYRTHAFEGHVKPSSEYKLHTEIYKTRKEANAVIHTHQMNASTVATARREIPPILDDQAQLLGPSVRVAPYALPNTKKIVKATVQALRGRNAALMANHGAVCIGPNIEEAFVACQVLEKAAKAFIEAEFLGGAKSINKFEAWLMHKYYLMKYSKQAKKNT</sequence>
<dbReference type="EMBL" id="NBWU01000001">
    <property type="protein sequence ID" value="PCE66009.1"/>
    <property type="molecule type" value="Genomic_DNA"/>
</dbReference>
<dbReference type="PANTHER" id="PTHR22789:SF0">
    <property type="entry name" value="3-OXO-TETRONATE 4-PHOSPHATE DECARBOXYLASE-RELATED"/>
    <property type="match status" value="1"/>
</dbReference>
<dbReference type="GO" id="GO:0005829">
    <property type="term" value="C:cytosol"/>
    <property type="evidence" value="ECO:0007669"/>
    <property type="project" value="TreeGrafter"/>
</dbReference>